<dbReference type="Gene3D" id="3.40.630.30">
    <property type="match status" value="1"/>
</dbReference>
<keyword evidence="1 4" id="KW-0808">Transferase</keyword>
<comment type="caution">
    <text evidence="4">The sequence shown here is derived from an EMBL/GenBank/DDBJ whole genome shotgun (WGS) entry which is preliminary data.</text>
</comment>
<dbReference type="InterPro" id="IPR050832">
    <property type="entry name" value="Bact_Acetyltransf"/>
</dbReference>
<evidence type="ECO:0000313" key="5">
    <source>
        <dbReference type="Proteomes" id="UP000278673"/>
    </source>
</evidence>
<name>A0A3M2L8V1_9ACTN</name>
<dbReference type="AlphaFoldDB" id="A0A3M2L8V1"/>
<feature type="domain" description="N-acetyltransferase" evidence="3">
    <location>
        <begin position="3"/>
        <end position="159"/>
    </location>
</feature>
<dbReference type="GO" id="GO:0016747">
    <property type="term" value="F:acyltransferase activity, transferring groups other than amino-acyl groups"/>
    <property type="evidence" value="ECO:0007669"/>
    <property type="project" value="InterPro"/>
</dbReference>
<keyword evidence="5" id="KW-1185">Reference proteome</keyword>
<dbReference type="PROSITE" id="PS51186">
    <property type="entry name" value="GNAT"/>
    <property type="match status" value="1"/>
</dbReference>
<proteinExistence type="predicted"/>
<dbReference type="PANTHER" id="PTHR43877">
    <property type="entry name" value="AMINOALKYLPHOSPHONATE N-ACETYLTRANSFERASE-RELATED-RELATED"/>
    <property type="match status" value="1"/>
</dbReference>
<dbReference type="RefSeq" id="WP_122399277.1">
    <property type="nucleotide sequence ID" value="NZ_RFFJ01000193.1"/>
</dbReference>
<sequence length="203" mass="22090">MDCFPRDYRPEDEASWLRCRVLSFLGTPYYDNVLPAKPTMAAPGCSLVVVDDAIDDDGGRGSGGVVVGCLDLAVDGALATIETIAVHPDHQRRGIGRALLAEAAARARAAGATTLDAWTRDQPESLAWYRATGFVESDHYLHVFADAYADEGEPARAVERPGAGLRPVGVFSHASLEREEELRARFQRVHVCRRFSQPLAPVD</sequence>
<evidence type="ECO:0000313" key="4">
    <source>
        <dbReference type="EMBL" id="RMI33110.1"/>
    </source>
</evidence>
<evidence type="ECO:0000256" key="2">
    <source>
        <dbReference type="ARBA" id="ARBA00023315"/>
    </source>
</evidence>
<accession>A0A3M2L8V1</accession>
<dbReference type="Pfam" id="PF00583">
    <property type="entry name" value="Acetyltransf_1"/>
    <property type="match status" value="1"/>
</dbReference>
<dbReference type="SUPFAM" id="SSF55729">
    <property type="entry name" value="Acyl-CoA N-acyltransferases (Nat)"/>
    <property type="match status" value="1"/>
</dbReference>
<dbReference type="EMBL" id="RFFJ01000193">
    <property type="protein sequence ID" value="RMI33110.1"/>
    <property type="molecule type" value="Genomic_DNA"/>
</dbReference>
<dbReference type="InterPro" id="IPR016181">
    <property type="entry name" value="Acyl_CoA_acyltransferase"/>
</dbReference>
<evidence type="ECO:0000256" key="1">
    <source>
        <dbReference type="ARBA" id="ARBA00022679"/>
    </source>
</evidence>
<dbReference type="Proteomes" id="UP000278673">
    <property type="component" value="Unassembled WGS sequence"/>
</dbReference>
<dbReference type="InterPro" id="IPR000182">
    <property type="entry name" value="GNAT_dom"/>
</dbReference>
<gene>
    <name evidence="4" type="ORF">EBN88_24750</name>
</gene>
<keyword evidence="2" id="KW-0012">Acyltransferase</keyword>
<evidence type="ECO:0000259" key="3">
    <source>
        <dbReference type="PROSITE" id="PS51186"/>
    </source>
</evidence>
<reference evidence="4 5" key="1">
    <citation type="submission" date="2018-10" db="EMBL/GenBank/DDBJ databases">
        <title>Isolation, diversity and antifungal activity of actinobacteria from wheat.</title>
        <authorList>
            <person name="Han C."/>
        </authorList>
    </citation>
    <scope>NUCLEOTIDE SEQUENCE [LARGE SCALE GENOMIC DNA]</scope>
    <source>
        <strain evidence="4 5">NEAU-YY642</strain>
    </source>
</reference>
<organism evidence="4 5">
    <name type="scientific">Streptomyces triticirhizae</name>
    <dbReference type="NCBI Taxonomy" id="2483353"/>
    <lineage>
        <taxon>Bacteria</taxon>
        <taxon>Bacillati</taxon>
        <taxon>Actinomycetota</taxon>
        <taxon>Actinomycetes</taxon>
        <taxon>Kitasatosporales</taxon>
        <taxon>Streptomycetaceae</taxon>
        <taxon>Streptomyces</taxon>
    </lineage>
</organism>
<protein>
    <submittedName>
        <fullName evidence="4">GNAT family N-acetyltransferase</fullName>
    </submittedName>
</protein>